<keyword evidence="3" id="KW-1185">Reference proteome</keyword>
<feature type="region of interest" description="Disordered" evidence="1">
    <location>
        <begin position="102"/>
        <end position="123"/>
    </location>
</feature>
<dbReference type="Proteomes" id="UP000822476">
    <property type="component" value="Unassembled WGS sequence"/>
</dbReference>
<sequence>MLFRNYSLVAYDVILEAVLTVVCKHSVRKPFGRINDTEDNFPTVAETPTPGECCPPVSPHHPRVGLQVLRTTSGKQPACMLHLRRSFTICLTSLHSEQLGINEPPLSDSYSVPSCQNSRQHTG</sequence>
<evidence type="ECO:0000313" key="2">
    <source>
        <dbReference type="EMBL" id="KAF7255095.1"/>
    </source>
</evidence>
<comment type="caution">
    <text evidence="2">The sequence shown here is derived from an EMBL/GenBank/DDBJ whole genome shotgun (WGS) entry which is preliminary data.</text>
</comment>
<dbReference type="AlphaFoldDB" id="A0A8S9YJW3"/>
<feature type="compositionally biased region" description="Polar residues" evidence="1">
    <location>
        <begin position="108"/>
        <end position="123"/>
    </location>
</feature>
<protein>
    <submittedName>
        <fullName evidence="2">Uncharacterized protein</fullName>
    </submittedName>
</protein>
<evidence type="ECO:0000256" key="1">
    <source>
        <dbReference type="SAM" id="MobiDB-lite"/>
    </source>
</evidence>
<evidence type="ECO:0000313" key="3">
    <source>
        <dbReference type="Proteomes" id="UP000822476"/>
    </source>
</evidence>
<reference evidence="2" key="1">
    <citation type="submission" date="2019-07" db="EMBL/GenBank/DDBJ databases">
        <title>Annotation for the trematode Paragonimus miyazaki's.</title>
        <authorList>
            <person name="Choi Y.-J."/>
        </authorList>
    </citation>
    <scope>NUCLEOTIDE SEQUENCE</scope>
    <source>
        <strain evidence="2">Japan</strain>
    </source>
</reference>
<accession>A0A8S9YJW3</accession>
<gene>
    <name evidence="2" type="ORF">EG68_07987</name>
</gene>
<organism evidence="2 3">
    <name type="scientific">Paragonimus skrjabini miyazakii</name>
    <dbReference type="NCBI Taxonomy" id="59628"/>
    <lineage>
        <taxon>Eukaryota</taxon>
        <taxon>Metazoa</taxon>
        <taxon>Spiralia</taxon>
        <taxon>Lophotrochozoa</taxon>
        <taxon>Platyhelminthes</taxon>
        <taxon>Trematoda</taxon>
        <taxon>Digenea</taxon>
        <taxon>Plagiorchiida</taxon>
        <taxon>Troglotremata</taxon>
        <taxon>Troglotrematidae</taxon>
        <taxon>Paragonimus</taxon>
    </lineage>
</organism>
<proteinExistence type="predicted"/>
<name>A0A8S9YJW3_9TREM</name>
<dbReference type="EMBL" id="JTDE01004321">
    <property type="protein sequence ID" value="KAF7255095.1"/>
    <property type="molecule type" value="Genomic_DNA"/>
</dbReference>